<organism evidence="3 4">
    <name type="scientific">Ramazzottius varieornatus</name>
    <name type="common">Water bear</name>
    <name type="synonym">Tardigrade</name>
    <dbReference type="NCBI Taxonomy" id="947166"/>
    <lineage>
        <taxon>Eukaryota</taxon>
        <taxon>Metazoa</taxon>
        <taxon>Ecdysozoa</taxon>
        <taxon>Tardigrada</taxon>
        <taxon>Eutardigrada</taxon>
        <taxon>Parachela</taxon>
        <taxon>Hypsibioidea</taxon>
        <taxon>Ramazzottiidae</taxon>
        <taxon>Ramazzottius</taxon>
    </lineage>
</organism>
<dbReference type="OrthoDB" id="10369235at2759"/>
<gene>
    <name evidence="3" type="primary">RvY_01052-1</name>
    <name evidence="3" type="synonym">RvY_01052.1</name>
    <name evidence="3" type="ORF">RvY_01052</name>
</gene>
<evidence type="ECO:0000313" key="4">
    <source>
        <dbReference type="Proteomes" id="UP000186922"/>
    </source>
</evidence>
<evidence type="ECO:0000256" key="2">
    <source>
        <dbReference type="SAM" id="SignalP"/>
    </source>
</evidence>
<dbReference type="AlphaFoldDB" id="A0A1D1UQA5"/>
<reference evidence="3 4" key="1">
    <citation type="journal article" date="2016" name="Nat. Commun.">
        <title>Extremotolerant tardigrade genome and improved radiotolerance of human cultured cells by tardigrade-unique protein.</title>
        <authorList>
            <person name="Hashimoto T."/>
            <person name="Horikawa D.D."/>
            <person name="Saito Y."/>
            <person name="Kuwahara H."/>
            <person name="Kozuka-Hata H."/>
            <person name="Shin-I T."/>
            <person name="Minakuchi Y."/>
            <person name="Ohishi K."/>
            <person name="Motoyama A."/>
            <person name="Aizu T."/>
            <person name="Enomoto A."/>
            <person name="Kondo K."/>
            <person name="Tanaka S."/>
            <person name="Hara Y."/>
            <person name="Koshikawa S."/>
            <person name="Sagara H."/>
            <person name="Miura T."/>
            <person name="Yokobori S."/>
            <person name="Miyagawa K."/>
            <person name="Suzuki Y."/>
            <person name="Kubo T."/>
            <person name="Oyama M."/>
            <person name="Kohara Y."/>
            <person name="Fujiyama A."/>
            <person name="Arakawa K."/>
            <person name="Katayama T."/>
            <person name="Toyoda A."/>
            <person name="Kunieda T."/>
        </authorList>
    </citation>
    <scope>NUCLEOTIDE SEQUENCE [LARGE SCALE GENOMIC DNA]</scope>
    <source>
        <strain evidence="3 4">YOKOZUNA-1</strain>
    </source>
</reference>
<feature type="region of interest" description="Disordered" evidence="1">
    <location>
        <begin position="151"/>
        <end position="190"/>
    </location>
</feature>
<evidence type="ECO:0008006" key="5">
    <source>
        <dbReference type="Google" id="ProtNLM"/>
    </source>
</evidence>
<keyword evidence="4" id="KW-1185">Reference proteome</keyword>
<proteinExistence type="predicted"/>
<protein>
    <recommendedName>
        <fullName evidence="5">EB domain-containing protein</fullName>
    </recommendedName>
</protein>
<feature type="compositionally biased region" description="Pro residues" evidence="1">
    <location>
        <begin position="160"/>
        <end position="188"/>
    </location>
</feature>
<dbReference type="Proteomes" id="UP000186922">
    <property type="component" value="Unassembled WGS sequence"/>
</dbReference>
<evidence type="ECO:0000256" key="1">
    <source>
        <dbReference type="SAM" id="MobiDB-lite"/>
    </source>
</evidence>
<feature type="signal peptide" evidence="2">
    <location>
        <begin position="1"/>
        <end position="19"/>
    </location>
</feature>
<name>A0A1D1UQA5_RAMVA</name>
<accession>A0A1D1UQA5</accession>
<dbReference type="EMBL" id="BDGG01000001">
    <property type="protein sequence ID" value="GAU88338.1"/>
    <property type="molecule type" value="Genomic_DNA"/>
</dbReference>
<keyword evidence="2" id="KW-0732">Signal</keyword>
<evidence type="ECO:0000313" key="3">
    <source>
        <dbReference type="EMBL" id="GAU88338.1"/>
    </source>
</evidence>
<feature type="chain" id="PRO_5008897482" description="EB domain-containing protein" evidence="2">
    <location>
        <begin position="20"/>
        <end position="272"/>
    </location>
</feature>
<sequence length="272" mass="29835">MMLPLLCLAFVAHMQFTVGMIFPGSRFRPSRILSRLWDDESMSSMSRPHNSAQRFLMDETQRRPAPSMRADTRMMSCIPDQLPTLQFPGTCVEDSRLEAMCSERELSASKDCTDGSFCCYFPVSKGNFLIPQSIADNINAIAAIGFVRQQAQEPATQAPTQPPPPPETEAPTPEPTADPAPPPPPPAPVQVKAQLGDTCSGPNDCPDAGTSCFNGRCNCWATQGFSAEELWSCTEDHHCQVFFPGHVCRSSQLCNQFRGKLGFCQPLSSIKN</sequence>
<comment type="caution">
    <text evidence="3">The sequence shown here is derived from an EMBL/GenBank/DDBJ whole genome shotgun (WGS) entry which is preliminary data.</text>
</comment>